<dbReference type="Proteomes" id="UP000010552">
    <property type="component" value="Unassembled WGS sequence"/>
</dbReference>
<evidence type="ECO:0000256" key="1">
    <source>
        <dbReference type="SAM" id="MobiDB-lite"/>
    </source>
</evidence>
<feature type="region of interest" description="Disordered" evidence="1">
    <location>
        <begin position="1"/>
        <end position="210"/>
    </location>
</feature>
<organism evidence="2 3">
    <name type="scientific">Pteropus alecto</name>
    <name type="common">Black flying fox</name>
    <dbReference type="NCBI Taxonomy" id="9402"/>
    <lineage>
        <taxon>Eukaryota</taxon>
        <taxon>Metazoa</taxon>
        <taxon>Chordata</taxon>
        <taxon>Craniata</taxon>
        <taxon>Vertebrata</taxon>
        <taxon>Euteleostomi</taxon>
        <taxon>Mammalia</taxon>
        <taxon>Eutheria</taxon>
        <taxon>Laurasiatheria</taxon>
        <taxon>Chiroptera</taxon>
        <taxon>Yinpterochiroptera</taxon>
        <taxon>Pteropodoidea</taxon>
        <taxon>Pteropodidae</taxon>
        <taxon>Pteropodinae</taxon>
        <taxon>Pteropus</taxon>
    </lineage>
</organism>
<keyword evidence="3" id="KW-1185">Reference proteome</keyword>
<dbReference type="AlphaFoldDB" id="L5K4Z8"/>
<accession>L5K4Z8</accession>
<reference evidence="3" key="1">
    <citation type="journal article" date="2013" name="Science">
        <title>Comparative analysis of bat genomes provides insight into the evolution of flight and immunity.</title>
        <authorList>
            <person name="Zhang G."/>
            <person name="Cowled C."/>
            <person name="Shi Z."/>
            <person name="Huang Z."/>
            <person name="Bishop-Lilly K.A."/>
            <person name="Fang X."/>
            <person name="Wynne J.W."/>
            <person name="Xiong Z."/>
            <person name="Baker M.L."/>
            <person name="Zhao W."/>
            <person name="Tachedjian M."/>
            <person name="Zhu Y."/>
            <person name="Zhou P."/>
            <person name="Jiang X."/>
            <person name="Ng J."/>
            <person name="Yang L."/>
            <person name="Wu L."/>
            <person name="Xiao J."/>
            <person name="Feng Y."/>
            <person name="Chen Y."/>
            <person name="Sun X."/>
            <person name="Zhang Y."/>
            <person name="Marsh G.A."/>
            <person name="Crameri G."/>
            <person name="Broder C.C."/>
            <person name="Frey K.G."/>
            <person name="Wang L.F."/>
            <person name="Wang J."/>
        </authorList>
    </citation>
    <scope>NUCLEOTIDE SEQUENCE [LARGE SCALE GENOMIC DNA]</scope>
</reference>
<dbReference type="InParanoid" id="L5K4Z8"/>
<sequence>MDDMFVSPAAEAGPGHWHVMCPPRQANQHQGRRGATGSFKLVPKHIKRIQPRKTTTMTAPRRPGVSPQDGQTKDRETRVGKARKAPPPRLPDKATYAPPGASEPHGKSKVKGRRNCPDAKAHRKTKAGSQSSKPTVTKGKNGDASLAKKKMENKVPKEAAGQGTGEGLKAKATAPPKGSGSKTAPASLARKTEVPKGPRTHQDLFTQRGQ</sequence>
<gene>
    <name evidence="2" type="ORF">PAL_GLEAN10022595</name>
</gene>
<dbReference type="EMBL" id="KB031030">
    <property type="protein sequence ID" value="ELK06397.1"/>
    <property type="molecule type" value="Genomic_DNA"/>
</dbReference>
<feature type="compositionally biased region" description="Basic and acidic residues" evidence="1">
    <location>
        <begin position="190"/>
        <end position="202"/>
    </location>
</feature>
<proteinExistence type="predicted"/>
<evidence type="ECO:0000313" key="2">
    <source>
        <dbReference type="EMBL" id="ELK06397.1"/>
    </source>
</evidence>
<feature type="compositionally biased region" description="Basic residues" evidence="1">
    <location>
        <begin position="42"/>
        <end position="51"/>
    </location>
</feature>
<name>L5K4Z8_PTEAL</name>
<dbReference type="STRING" id="9402.L5K4Z8"/>
<evidence type="ECO:0000313" key="3">
    <source>
        <dbReference type="Proteomes" id="UP000010552"/>
    </source>
</evidence>
<protein>
    <submittedName>
        <fullName evidence="2">Histone H1oo</fullName>
    </submittedName>
</protein>